<dbReference type="EMBL" id="RQER01000002">
    <property type="protein sequence ID" value="TGK04201.1"/>
    <property type="molecule type" value="Genomic_DNA"/>
</dbReference>
<evidence type="ECO:0000256" key="2">
    <source>
        <dbReference type="ARBA" id="ARBA00022801"/>
    </source>
</evidence>
<keyword evidence="7" id="KW-1185">Reference proteome</keyword>
<dbReference type="GO" id="GO:0046872">
    <property type="term" value="F:metal ion binding"/>
    <property type="evidence" value="ECO:0007669"/>
    <property type="project" value="UniProtKB-KW"/>
</dbReference>
<accession>A0A5F1ZXN2</accession>
<protein>
    <submittedName>
        <fullName evidence="5">Polysaccharide deacetylase family protein</fullName>
    </submittedName>
</protein>
<evidence type="ECO:0000256" key="3">
    <source>
        <dbReference type="SAM" id="Phobius"/>
    </source>
</evidence>
<dbReference type="PANTHER" id="PTHR10587:SF133">
    <property type="entry name" value="CHITIN DEACETYLASE 1-RELATED"/>
    <property type="match status" value="1"/>
</dbReference>
<dbReference type="OrthoDB" id="341122at2"/>
<name>A0A5F1ZXN2_9LEPT</name>
<dbReference type="InterPro" id="IPR011330">
    <property type="entry name" value="Glyco_hydro/deAcase_b/a-brl"/>
</dbReference>
<dbReference type="InterPro" id="IPR002509">
    <property type="entry name" value="NODB_dom"/>
</dbReference>
<reference evidence="5 8" key="2">
    <citation type="journal article" date="2019" name="PLoS Negl. Trop. Dis.">
        <title>Revisiting the worldwide diversity of Leptospira species in the environment.</title>
        <authorList>
            <person name="Vincent A.T."/>
            <person name="Schiettekatte O."/>
            <person name="Bourhy P."/>
            <person name="Veyrier F.J."/>
            <person name="Picardeau M."/>
        </authorList>
    </citation>
    <scope>NUCLEOTIDE SEQUENCE [LARGE SCALE GENOMIC DNA]</scope>
    <source>
        <strain evidence="6">201702690</strain>
        <strain evidence="5 8">SSW18</strain>
    </source>
</reference>
<evidence type="ECO:0000313" key="8">
    <source>
        <dbReference type="Proteomes" id="UP000297946"/>
    </source>
</evidence>
<dbReference type="EMBL" id="RQGC01000001">
    <property type="protein sequence ID" value="TGL43681.1"/>
    <property type="molecule type" value="Genomic_DNA"/>
</dbReference>
<keyword evidence="1" id="KW-0479">Metal-binding</keyword>
<proteinExistence type="predicted"/>
<dbReference type="Pfam" id="PF01522">
    <property type="entry name" value="Polysacc_deac_1"/>
    <property type="match status" value="1"/>
</dbReference>
<dbReference type="InterPro" id="IPR050248">
    <property type="entry name" value="Polysacc_deacetylase_ArnD"/>
</dbReference>
<comment type="caution">
    <text evidence="5">The sequence shown here is derived from an EMBL/GenBank/DDBJ whole genome shotgun (WGS) entry which is preliminary data.</text>
</comment>
<dbReference type="Proteomes" id="UP000297946">
    <property type="component" value="Unassembled WGS sequence"/>
</dbReference>
<reference evidence="6" key="1">
    <citation type="submission" date="2018-10" db="EMBL/GenBank/DDBJ databases">
        <authorList>
            <person name="Vincent A.T."/>
            <person name="Schiettekatte O."/>
            <person name="Bourhy P."/>
            <person name="Veyrier F.J."/>
            <person name="Picardeau M."/>
        </authorList>
    </citation>
    <scope>NUCLEOTIDE SEQUENCE</scope>
    <source>
        <strain evidence="6">201702690</strain>
    </source>
</reference>
<sequence>MLSEEESSVLSKTIREIQDVEIESEVLERKFRQIRIGTSLVFFLILTLTTVFALARRLDSLQNTVEKQSQVITGLSEDITSLRLEEQQREEEVLRFKSSLLDDVPEGDMTEEINKNLASLQQIIPKPGIGKNISRGNQDFKEIALTFDLGTGEDLQILYDFMMRFPIKVTLFVSNENPAKKGGSLFSKTNLLYLKKLANLQGRVVFGNHTWSHFNLPRSLKEPSLRKRALLSYVSDEIPDFNALLEELTSVEEKYKTITGDTLTKYYRLPYGAVDQIILDVYATQGYENHIFWSNNTVGSLDVPDFVYKKYITKKDPITGKTKLIQNPHYKNKEEMLDFLYRWEAADKNGMNGAIILMHLGSPRQSEKLIYILPDFIQAMLNKGYKFVTVPEILNDKQD</sequence>
<dbReference type="GO" id="GO:0016810">
    <property type="term" value="F:hydrolase activity, acting on carbon-nitrogen (but not peptide) bonds"/>
    <property type="evidence" value="ECO:0007669"/>
    <property type="project" value="InterPro"/>
</dbReference>
<keyword evidence="3" id="KW-0812">Transmembrane</keyword>
<keyword evidence="2" id="KW-0378">Hydrolase</keyword>
<keyword evidence="3" id="KW-1133">Transmembrane helix</keyword>
<dbReference type="RefSeq" id="WP_135642986.1">
    <property type="nucleotide sequence ID" value="NZ_RQER01000002.1"/>
</dbReference>
<evidence type="ECO:0000259" key="4">
    <source>
        <dbReference type="PROSITE" id="PS51677"/>
    </source>
</evidence>
<evidence type="ECO:0000313" key="5">
    <source>
        <dbReference type="EMBL" id="TGK04201.1"/>
    </source>
</evidence>
<organism evidence="5 8">
    <name type="scientific">Leptospira langatensis</name>
    <dbReference type="NCBI Taxonomy" id="2484983"/>
    <lineage>
        <taxon>Bacteria</taxon>
        <taxon>Pseudomonadati</taxon>
        <taxon>Spirochaetota</taxon>
        <taxon>Spirochaetia</taxon>
        <taxon>Leptospirales</taxon>
        <taxon>Leptospiraceae</taxon>
        <taxon>Leptospira</taxon>
    </lineage>
</organism>
<evidence type="ECO:0000313" key="6">
    <source>
        <dbReference type="EMBL" id="TGL43681.1"/>
    </source>
</evidence>
<feature type="domain" description="NodB homology" evidence="4">
    <location>
        <begin position="141"/>
        <end position="388"/>
    </location>
</feature>
<keyword evidence="3" id="KW-0472">Membrane</keyword>
<feature type="transmembrane region" description="Helical" evidence="3">
    <location>
        <begin position="36"/>
        <end position="55"/>
    </location>
</feature>
<evidence type="ECO:0000313" key="7">
    <source>
        <dbReference type="Proteomes" id="UP000297273"/>
    </source>
</evidence>
<dbReference type="GO" id="GO:0016020">
    <property type="term" value="C:membrane"/>
    <property type="evidence" value="ECO:0007669"/>
    <property type="project" value="TreeGrafter"/>
</dbReference>
<dbReference type="PANTHER" id="PTHR10587">
    <property type="entry name" value="GLYCOSYL TRANSFERASE-RELATED"/>
    <property type="match status" value="1"/>
</dbReference>
<dbReference type="Proteomes" id="UP000297273">
    <property type="component" value="Unassembled WGS sequence"/>
</dbReference>
<gene>
    <name evidence="5" type="ORF">EHO57_03595</name>
    <name evidence="6" type="ORF">EHQ53_03365</name>
</gene>
<dbReference type="PROSITE" id="PS51677">
    <property type="entry name" value="NODB"/>
    <property type="match status" value="1"/>
</dbReference>
<dbReference type="SUPFAM" id="SSF88713">
    <property type="entry name" value="Glycoside hydrolase/deacetylase"/>
    <property type="match status" value="1"/>
</dbReference>
<dbReference type="GO" id="GO:0005975">
    <property type="term" value="P:carbohydrate metabolic process"/>
    <property type="evidence" value="ECO:0007669"/>
    <property type="project" value="InterPro"/>
</dbReference>
<dbReference type="Gene3D" id="3.20.20.370">
    <property type="entry name" value="Glycoside hydrolase/deacetylase"/>
    <property type="match status" value="1"/>
</dbReference>
<evidence type="ECO:0000256" key="1">
    <source>
        <dbReference type="ARBA" id="ARBA00022723"/>
    </source>
</evidence>
<dbReference type="AlphaFoldDB" id="A0A5F1ZXN2"/>